<comment type="caution">
    <text evidence="1">The sequence shown here is derived from an EMBL/GenBank/DDBJ whole genome shotgun (WGS) entry which is preliminary data.</text>
</comment>
<evidence type="ECO:0000313" key="1">
    <source>
        <dbReference type="EMBL" id="MDN2483886.1"/>
    </source>
</evidence>
<reference evidence="1" key="1">
    <citation type="submission" date="2024-05" db="EMBL/GenBank/DDBJ databases">
        <title>Genome Sequences of Four Agar- Degrading Marine Bacteria.</title>
        <authorList>
            <person name="Phillips E.K."/>
            <person name="Shaffer J.C."/>
            <person name="Henson M.W."/>
            <person name="Temperton B."/>
            <person name="Thrash C.J."/>
            <person name="Martin M.O."/>
        </authorList>
    </citation>
    <scope>NUCLEOTIDE SEQUENCE</scope>
    <source>
        <strain evidence="1">EKP203</strain>
    </source>
</reference>
<dbReference type="EMBL" id="JAUEOZ010000003">
    <property type="protein sequence ID" value="MDN2483886.1"/>
    <property type="molecule type" value="Genomic_DNA"/>
</dbReference>
<dbReference type="RefSeq" id="WP_289964052.1">
    <property type="nucleotide sequence ID" value="NZ_JAUEOZ010000003.1"/>
</dbReference>
<evidence type="ECO:0000313" key="2">
    <source>
        <dbReference type="Proteomes" id="UP001169719"/>
    </source>
</evidence>
<organism evidence="1 2">
    <name type="scientific">Vibrio agarivorans</name>
    <dbReference type="NCBI Taxonomy" id="153622"/>
    <lineage>
        <taxon>Bacteria</taxon>
        <taxon>Pseudomonadati</taxon>
        <taxon>Pseudomonadota</taxon>
        <taxon>Gammaproteobacteria</taxon>
        <taxon>Vibrionales</taxon>
        <taxon>Vibrionaceae</taxon>
        <taxon>Vibrio</taxon>
    </lineage>
</organism>
<dbReference type="Proteomes" id="UP001169719">
    <property type="component" value="Unassembled WGS sequence"/>
</dbReference>
<gene>
    <name evidence="1" type="ORF">QWJ08_21260</name>
</gene>
<proteinExistence type="predicted"/>
<sequence length="126" mass="14658">MNHLTETEQIELIFNQAHADHKLKSSTGEMMIMYPAPHFCLGAIHDMPDDLFSSMLADAVRKQKRQVRDESLLSVCSRYGDKYVSHLNQTRQWRDCIDDVETYFGWILSPAELSDFIFAIRNTVKF</sequence>
<protein>
    <submittedName>
        <fullName evidence="1">Uncharacterized protein</fullName>
    </submittedName>
</protein>
<name>A0ABT7Y7C5_9VIBR</name>
<keyword evidence="2" id="KW-1185">Reference proteome</keyword>
<accession>A0ABT7Y7C5</accession>